<name>A0A0H1BHE8_9EURO</name>
<dbReference type="AlphaFoldDB" id="A0A0H1BHE8"/>
<keyword evidence="2" id="KW-1185">Reference proteome</keyword>
<comment type="caution">
    <text evidence="1">The sequence shown here is derived from an EMBL/GenBank/DDBJ whole genome shotgun (WGS) entry which is preliminary data.</text>
</comment>
<dbReference type="EMBL" id="LDEV01002566">
    <property type="protein sequence ID" value="KLJ08601.1"/>
    <property type="molecule type" value="Genomic_DNA"/>
</dbReference>
<evidence type="ECO:0000313" key="1">
    <source>
        <dbReference type="EMBL" id="KLJ08601.1"/>
    </source>
</evidence>
<protein>
    <submittedName>
        <fullName evidence="1">Uncharacterized protein</fullName>
    </submittedName>
</protein>
<accession>A0A0H1BHE8</accession>
<dbReference type="Proteomes" id="UP000053573">
    <property type="component" value="Unassembled WGS sequence"/>
</dbReference>
<sequence>MVNMRHSANCQATTAPRHPIHRNVSMENNNQWILGLWRIALTVLSAACLLPHPSHPLLTPLVTSSQKALPRTQRLNLSKLKTKLLLKTQHLPRCLPVNQPASESPRLGP</sequence>
<proteinExistence type="predicted"/>
<evidence type="ECO:0000313" key="2">
    <source>
        <dbReference type="Proteomes" id="UP000053573"/>
    </source>
</evidence>
<gene>
    <name evidence="1" type="ORF">EMPG_15967</name>
</gene>
<reference evidence="2" key="1">
    <citation type="journal article" date="2015" name="PLoS Genet.">
        <title>The dynamic genome and transcriptome of the human fungal pathogen Blastomyces and close relative Emmonsia.</title>
        <authorList>
            <person name="Munoz J.F."/>
            <person name="Gauthier G.M."/>
            <person name="Desjardins C.A."/>
            <person name="Gallo J.E."/>
            <person name="Holder J."/>
            <person name="Sullivan T.D."/>
            <person name="Marty A.J."/>
            <person name="Carmen J.C."/>
            <person name="Chen Z."/>
            <person name="Ding L."/>
            <person name="Gujja S."/>
            <person name="Magrini V."/>
            <person name="Misas E."/>
            <person name="Mitreva M."/>
            <person name="Priest M."/>
            <person name="Saif S."/>
            <person name="Whiston E.A."/>
            <person name="Young S."/>
            <person name="Zeng Q."/>
            <person name="Goldman W.E."/>
            <person name="Mardis E.R."/>
            <person name="Taylor J.W."/>
            <person name="McEwen J.G."/>
            <person name="Clay O.K."/>
            <person name="Klein B.S."/>
            <person name="Cuomo C.A."/>
        </authorList>
    </citation>
    <scope>NUCLEOTIDE SEQUENCE [LARGE SCALE GENOMIC DNA]</scope>
    <source>
        <strain evidence="2">UAMH 139</strain>
    </source>
</reference>
<organism evidence="1 2">
    <name type="scientific">Blastomyces silverae</name>
    <dbReference type="NCBI Taxonomy" id="2060906"/>
    <lineage>
        <taxon>Eukaryota</taxon>
        <taxon>Fungi</taxon>
        <taxon>Dikarya</taxon>
        <taxon>Ascomycota</taxon>
        <taxon>Pezizomycotina</taxon>
        <taxon>Eurotiomycetes</taxon>
        <taxon>Eurotiomycetidae</taxon>
        <taxon>Onygenales</taxon>
        <taxon>Ajellomycetaceae</taxon>
        <taxon>Blastomyces</taxon>
    </lineage>
</organism>